<evidence type="ECO:0000313" key="3">
    <source>
        <dbReference type="Proteomes" id="UP000499080"/>
    </source>
</evidence>
<feature type="compositionally biased region" description="Basic and acidic residues" evidence="1">
    <location>
        <begin position="56"/>
        <end position="68"/>
    </location>
</feature>
<name>A0A4Y2B548_ARAVE</name>
<dbReference type="EMBL" id="BGPR01000048">
    <property type="protein sequence ID" value="GBL86435.1"/>
    <property type="molecule type" value="Genomic_DNA"/>
</dbReference>
<protein>
    <submittedName>
        <fullName evidence="2">Uncharacterized protein</fullName>
    </submittedName>
</protein>
<dbReference type="AlphaFoldDB" id="A0A4Y2B548"/>
<proteinExistence type="predicted"/>
<evidence type="ECO:0000256" key="1">
    <source>
        <dbReference type="SAM" id="MobiDB-lite"/>
    </source>
</evidence>
<feature type="region of interest" description="Disordered" evidence="1">
    <location>
        <begin position="46"/>
        <end position="68"/>
    </location>
</feature>
<sequence>MNLCKHQYTTKNPNKCSIIIQTVLNQLQRIFDLRTRCYCTNITKSEEQKGGGADQKQQRPGKEKKKEKVWKTIVSLLNQPTVTRGGKSKNKHSKTTAVFQKRGIYESNEKEVSSVGNSVPLQLRAVCDCTTMRIF</sequence>
<keyword evidence="3" id="KW-1185">Reference proteome</keyword>
<gene>
    <name evidence="2" type="ORF">AVEN_164593_1</name>
</gene>
<organism evidence="2 3">
    <name type="scientific">Araneus ventricosus</name>
    <name type="common">Orbweaver spider</name>
    <name type="synonym">Epeira ventricosa</name>
    <dbReference type="NCBI Taxonomy" id="182803"/>
    <lineage>
        <taxon>Eukaryota</taxon>
        <taxon>Metazoa</taxon>
        <taxon>Ecdysozoa</taxon>
        <taxon>Arthropoda</taxon>
        <taxon>Chelicerata</taxon>
        <taxon>Arachnida</taxon>
        <taxon>Araneae</taxon>
        <taxon>Araneomorphae</taxon>
        <taxon>Entelegynae</taxon>
        <taxon>Araneoidea</taxon>
        <taxon>Araneidae</taxon>
        <taxon>Araneus</taxon>
    </lineage>
</organism>
<evidence type="ECO:0000313" key="2">
    <source>
        <dbReference type="EMBL" id="GBL86435.1"/>
    </source>
</evidence>
<reference evidence="2 3" key="1">
    <citation type="journal article" date="2019" name="Sci. Rep.">
        <title>Orb-weaving spider Araneus ventricosus genome elucidates the spidroin gene catalogue.</title>
        <authorList>
            <person name="Kono N."/>
            <person name="Nakamura H."/>
            <person name="Ohtoshi R."/>
            <person name="Moran D.A.P."/>
            <person name="Shinohara A."/>
            <person name="Yoshida Y."/>
            <person name="Fujiwara M."/>
            <person name="Mori M."/>
            <person name="Tomita M."/>
            <person name="Arakawa K."/>
        </authorList>
    </citation>
    <scope>NUCLEOTIDE SEQUENCE [LARGE SCALE GENOMIC DNA]</scope>
</reference>
<comment type="caution">
    <text evidence="2">The sequence shown here is derived from an EMBL/GenBank/DDBJ whole genome shotgun (WGS) entry which is preliminary data.</text>
</comment>
<accession>A0A4Y2B548</accession>
<dbReference type="Proteomes" id="UP000499080">
    <property type="component" value="Unassembled WGS sequence"/>
</dbReference>